<dbReference type="Proteomes" id="UP000613740">
    <property type="component" value="Unassembled WGS sequence"/>
</dbReference>
<dbReference type="EMBL" id="JAEHOD010000002">
    <property type="protein sequence ID" value="KAG2454071.1"/>
    <property type="molecule type" value="Genomic_DNA"/>
</dbReference>
<evidence type="ECO:0000313" key="2">
    <source>
        <dbReference type="EMBL" id="KAG2454071.1"/>
    </source>
</evidence>
<reference evidence="2" key="1">
    <citation type="journal article" date="2020" name="bioRxiv">
        <title>Comparative genomics of Chlamydomonas.</title>
        <authorList>
            <person name="Craig R.J."/>
            <person name="Hasan A.R."/>
            <person name="Ness R.W."/>
            <person name="Keightley P.D."/>
        </authorList>
    </citation>
    <scope>NUCLEOTIDE SEQUENCE</scope>
    <source>
        <strain evidence="2">CCAP 11/173</strain>
    </source>
</reference>
<evidence type="ECO:0000313" key="3">
    <source>
        <dbReference type="Proteomes" id="UP000613740"/>
    </source>
</evidence>
<feature type="region of interest" description="Disordered" evidence="1">
    <location>
        <begin position="237"/>
        <end position="280"/>
    </location>
</feature>
<keyword evidence="3" id="KW-1185">Reference proteome</keyword>
<proteinExistence type="predicted"/>
<accession>A0A836BC46</accession>
<organism evidence="2 3">
    <name type="scientific">Chlamydomonas schloesseri</name>
    <dbReference type="NCBI Taxonomy" id="2026947"/>
    <lineage>
        <taxon>Eukaryota</taxon>
        <taxon>Viridiplantae</taxon>
        <taxon>Chlorophyta</taxon>
        <taxon>core chlorophytes</taxon>
        <taxon>Chlorophyceae</taxon>
        <taxon>CS clade</taxon>
        <taxon>Chlamydomonadales</taxon>
        <taxon>Chlamydomonadaceae</taxon>
        <taxon>Chlamydomonas</taxon>
    </lineage>
</organism>
<gene>
    <name evidence="2" type="ORF">HYH02_001111</name>
</gene>
<dbReference type="AlphaFoldDB" id="A0A836BC46"/>
<feature type="compositionally biased region" description="Low complexity" evidence="1">
    <location>
        <begin position="113"/>
        <end position="134"/>
    </location>
</feature>
<feature type="compositionally biased region" description="Gly residues" evidence="1">
    <location>
        <begin position="135"/>
        <end position="144"/>
    </location>
</feature>
<feature type="compositionally biased region" description="Low complexity" evidence="1">
    <location>
        <begin position="444"/>
        <end position="459"/>
    </location>
</feature>
<feature type="region of interest" description="Disordered" evidence="1">
    <location>
        <begin position="105"/>
        <end position="159"/>
    </location>
</feature>
<feature type="compositionally biased region" description="Pro residues" evidence="1">
    <location>
        <begin position="420"/>
        <end position="434"/>
    </location>
</feature>
<feature type="compositionally biased region" description="Low complexity" evidence="1">
    <location>
        <begin position="378"/>
        <end position="395"/>
    </location>
</feature>
<feature type="compositionally biased region" description="Polar residues" evidence="1">
    <location>
        <begin position="486"/>
        <end position="496"/>
    </location>
</feature>
<protein>
    <submittedName>
        <fullName evidence="2">Uncharacterized protein</fullName>
    </submittedName>
</protein>
<dbReference type="OrthoDB" id="543453at2759"/>
<evidence type="ECO:0000256" key="1">
    <source>
        <dbReference type="SAM" id="MobiDB-lite"/>
    </source>
</evidence>
<name>A0A836BC46_9CHLO</name>
<feature type="compositionally biased region" description="Low complexity" evidence="1">
    <location>
        <begin position="510"/>
        <end position="520"/>
    </location>
</feature>
<comment type="caution">
    <text evidence="2">The sequence shown here is derived from an EMBL/GenBank/DDBJ whole genome shotgun (WGS) entry which is preliminary data.</text>
</comment>
<sequence length="520" mass="53034">MDVDESDFSLDAARETLFTLQRACERFTAALSKTVDSLNSKKEDDEWLLEVLDEAAKGVAFHEQQLSRFQQFHGRVHEYVEELRQEANQLAIAELQGWQEGVDAAEAGGGAEGPSTSATGGAAAAEQGSANEVAGGVGGGGGGAPLSTPLAGASRRKSTKTVHPELLKFKLEKQAKILGRYGGVPALGAGLILPRLMKDSILKATGSPAAREIHYSKVENKDAANLAEVMRFKVRKSEEGGGPGGPVPSSLSPWQAELSTKKGKTALDGTDAKDQVTPSTRSHAVYGEELGDALQQRQAALEQALAAERRAAATPAAARGPIISADAMGELADKLRRRQSAAQEADAAAAAAAAEAAEAEAEPVAPAWSNTTAPFGGELAAALQRRAEQQRQPAATPGAAGSGERRTSGDETGDAAGRLPPRPPLASAPGPATPGTPVMGLITPAAARRSAPPSSLTPGPALPLPGMGAGNNELAEKLLRRRSAVEASNSNGSSVRSEAGAGAGPGAGAGAAAAPSAQHQ</sequence>
<feature type="region of interest" description="Disordered" evidence="1">
    <location>
        <begin position="361"/>
        <end position="520"/>
    </location>
</feature>